<evidence type="ECO:0000313" key="4">
    <source>
        <dbReference type="EMBL" id="GAA2901190.1"/>
    </source>
</evidence>
<dbReference type="Pfam" id="PF13628">
    <property type="entry name" value="DUF4142"/>
    <property type="match status" value="1"/>
</dbReference>
<proteinExistence type="predicted"/>
<name>A0ABN3W9B3_9ACTN</name>
<evidence type="ECO:0000256" key="2">
    <source>
        <dbReference type="SAM" id="SignalP"/>
    </source>
</evidence>
<comment type="caution">
    <text evidence="4">The sequence shown here is derived from an EMBL/GenBank/DDBJ whole genome shotgun (WGS) entry which is preliminary data.</text>
</comment>
<dbReference type="InterPro" id="IPR012347">
    <property type="entry name" value="Ferritin-like"/>
</dbReference>
<organism evidence="4 5">
    <name type="scientific">Streptosporangium fragile</name>
    <dbReference type="NCBI Taxonomy" id="46186"/>
    <lineage>
        <taxon>Bacteria</taxon>
        <taxon>Bacillati</taxon>
        <taxon>Actinomycetota</taxon>
        <taxon>Actinomycetes</taxon>
        <taxon>Streptosporangiales</taxon>
        <taxon>Streptosporangiaceae</taxon>
        <taxon>Streptosporangium</taxon>
    </lineage>
</organism>
<dbReference type="PANTHER" id="PTHR38593">
    <property type="entry name" value="BLR2558 PROTEIN"/>
    <property type="match status" value="1"/>
</dbReference>
<protein>
    <recommendedName>
        <fullName evidence="3">DUF4142 domain-containing protein</fullName>
    </recommendedName>
</protein>
<evidence type="ECO:0000256" key="1">
    <source>
        <dbReference type="SAM" id="MobiDB-lite"/>
    </source>
</evidence>
<dbReference type="Gene3D" id="1.20.1260.10">
    <property type="match status" value="1"/>
</dbReference>
<dbReference type="RefSeq" id="WP_344979916.1">
    <property type="nucleotide sequence ID" value="NZ_BAAAVI010000070.1"/>
</dbReference>
<dbReference type="Proteomes" id="UP001500831">
    <property type="component" value="Unassembled WGS sequence"/>
</dbReference>
<dbReference type="PANTHER" id="PTHR38593:SF1">
    <property type="entry name" value="BLR2558 PROTEIN"/>
    <property type="match status" value="1"/>
</dbReference>
<evidence type="ECO:0000313" key="5">
    <source>
        <dbReference type="Proteomes" id="UP001500831"/>
    </source>
</evidence>
<dbReference type="EMBL" id="BAAAVI010000070">
    <property type="protein sequence ID" value="GAA2901190.1"/>
    <property type="molecule type" value="Genomic_DNA"/>
</dbReference>
<sequence length="192" mass="20537">MARKMITLLAVIVMLGGTAGAVTPPPALNRQDKVFLARAHQGNLAEIEAGRAAQEKTVGQEVRESGEIVRELGMKLVVDHVKLDADLRRVAGQLGVELPDGPSGEQRRQLDEVLAKSGVEFDQAWLAAQIAAHRQTLAEGRRELQKGSSPEVKQLAADAAPVVREHLDLLLKAQRGESPSPAVTVVPSPSES</sequence>
<evidence type="ECO:0000259" key="3">
    <source>
        <dbReference type="Pfam" id="PF13628"/>
    </source>
</evidence>
<reference evidence="4 5" key="1">
    <citation type="journal article" date="2019" name="Int. J. Syst. Evol. Microbiol.">
        <title>The Global Catalogue of Microorganisms (GCM) 10K type strain sequencing project: providing services to taxonomists for standard genome sequencing and annotation.</title>
        <authorList>
            <consortium name="The Broad Institute Genomics Platform"/>
            <consortium name="The Broad Institute Genome Sequencing Center for Infectious Disease"/>
            <person name="Wu L."/>
            <person name="Ma J."/>
        </authorList>
    </citation>
    <scope>NUCLEOTIDE SEQUENCE [LARGE SCALE GENOMIC DNA]</scope>
    <source>
        <strain evidence="4 5">JCM 6242</strain>
    </source>
</reference>
<accession>A0ABN3W9B3</accession>
<feature type="compositionally biased region" description="Low complexity" evidence="1">
    <location>
        <begin position="178"/>
        <end position="192"/>
    </location>
</feature>
<keyword evidence="5" id="KW-1185">Reference proteome</keyword>
<feature type="signal peptide" evidence="2">
    <location>
        <begin position="1"/>
        <end position="21"/>
    </location>
</feature>
<gene>
    <name evidence="4" type="ORF">GCM10010517_66960</name>
</gene>
<keyword evidence="2" id="KW-0732">Signal</keyword>
<feature type="domain" description="DUF4142" evidence="3">
    <location>
        <begin position="31"/>
        <end position="168"/>
    </location>
</feature>
<feature type="chain" id="PRO_5047005103" description="DUF4142 domain-containing protein" evidence="2">
    <location>
        <begin position="22"/>
        <end position="192"/>
    </location>
</feature>
<feature type="region of interest" description="Disordered" evidence="1">
    <location>
        <begin position="171"/>
        <end position="192"/>
    </location>
</feature>
<dbReference type="InterPro" id="IPR025419">
    <property type="entry name" value="DUF4142"/>
</dbReference>